<feature type="active site" description="Proton donor" evidence="12">
    <location>
        <position position="307"/>
    </location>
</feature>
<dbReference type="InterPro" id="IPR000073">
    <property type="entry name" value="AB_hydrolase_1"/>
</dbReference>
<dbReference type="GO" id="GO:0006508">
    <property type="term" value="P:proteolysis"/>
    <property type="evidence" value="ECO:0007669"/>
    <property type="project" value="UniProtKB-KW"/>
</dbReference>
<keyword evidence="6 11" id="KW-0031">Aminopeptidase</keyword>
<evidence type="ECO:0000256" key="10">
    <source>
        <dbReference type="ARBA" id="ARBA00029605"/>
    </source>
</evidence>
<dbReference type="GO" id="GO:0004177">
    <property type="term" value="F:aminopeptidase activity"/>
    <property type="evidence" value="ECO:0007669"/>
    <property type="project" value="UniProtKB-UniRule"/>
</dbReference>
<keyword evidence="7 11" id="KW-0963">Cytoplasm</keyword>
<dbReference type="PATRIC" id="fig|28092.6.peg.1401"/>
<evidence type="ECO:0000256" key="11">
    <source>
        <dbReference type="PIRNR" id="PIRNR006431"/>
    </source>
</evidence>
<dbReference type="PANTHER" id="PTHR43722:SF1">
    <property type="entry name" value="PROLINE IMINOPEPTIDASE"/>
    <property type="match status" value="1"/>
</dbReference>
<dbReference type="RefSeq" id="WP_046152409.1">
    <property type="nucleotide sequence ID" value="NZ_CADFGU010000008.1"/>
</dbReference>
<dbReference type="EMBL" id="LAQU01000004">
    <property type="protein sequence ID" value="KKB64439.1"/>
    <property type="molecule type" value="Genomic_DNA"/>
</dbReference>
<evidence type="ECO:0000256" key="8">
    <source>
        <dbReference type="ARBA" id="ARBA00022670"/>
    </source>
</evidence>
<evidence type="ECO:0000256" key="7">
    <source>
        <dbReference type="ARBA" id="ARBA00022490"/>
    </source>
</evidence>
<evidence type="ECO:0000256" key="2">
    <source>
        <dbReference type="ARBA" id="ARBA00004496"/>
    </source>
</evidence>
<gene>
    <name evidence="16" type="ORF">WM40_05885</name>
</gene>
<dbReference type="InterPro" id="IPR005944">
    <property type="entry name" value="Pro_iminopeptidase"/>
</dbReference>
<dbReference type="Pfam" id="PF00561">
    <property type="entry name" value="Abhydrolase_1"/>
    <property type="match status" value="1"/>
</dbReference>
<evidence type="ECO:0000313" key="16">
    <source>
        <dbReference type="EMBL" id="KKB64439.1"/>
    </source>
</evidence>
<evidence type="ECO:0000256" key="3">
    <source>
        <dbReference type="ARBA" id="ARBA00010088"/>
    </source>
</evidence>
<feature type="region of interest" description="Disordered" evidence="14">
    <location>
        <begin position="214"/>
        <end position="233"/>
    </location>
</feature>
<evidence type="ECO:0000256" key="12">
    <source>
        <dbReference type="PIRSR" id="PIRSR006431-1"/>
    </source>
</evidence>
<evidence type="ECO:0000259" key="15">
    <source>
        <dbReference type="Pfam" id="PF00561"/>
    </source>
</evidence>
<feature type="active site" description="Nucleophile" evidence="12">
    <location>
        <position position="113"/>
    </location>
</feature>
<evidence type="ECO:0000256" key="5">
    <source>
        <dbReference type="ARBA" id="ARBA00021843"/>
    </source>
</evidence>
<dbReference type="NCBIfam" id="TIGR01249">
    <property type="entry name" value="pro_imino_pep_1"/>
    <property type="match status" value="1"/>
</dbReference>
<protein>
    <recommendedName>
        <fullName evidence="5 11">Proline iminopeptidase</fullName>
        <shortName evidence="11">PIP</shortName>
        <ecNumber evidence="4 11">3.4.11.5</ecNumber>
    </recommendedName>
    <alternativeName>
        <fullName evidence="10 11">Prolyl aminopeptidase</fullName>
    </alternativeName>
</protein>
<comment type="similarity">
    <text evidence="3 11 13">Belongs to the peptidase S33 family.</text>
</comment>
<dbReference type="Gene3D" id="3.40.50.1820">
    <property type="entry name" value="alpha/beta hydrolase"/>
    <property type="match status" value="1"/>
</dbReference>
<evidence type="ECO:0000313" key="17">
    <source>
        <dbReference type="Proteomes" id="UP000033618"/>
    </source>
</evidence>
<name>A0A0F5K3H5_9BURK</name>
<dbReference type="GO" id="GO:0005737">
    <property type="term" value="C:cytoplasm"/>
    <property type="evidence" value="ECO:0007669"/>
    <property type="project" value="UniProtKB-SubCell"/>
</dbReference>
<evidence type="ECO:0000256" key="4">
    <source>
        <dbReference type="ARBA" id="ARBA00012568"/>
    </source>
</evidence>
<sequence length="333" mass="36285">MTTAANDDVTFPHFADGQLPVGHGHAIYWRAHGRPDAPVALIVHGGPGGALNPSWAQFFDPLKWRVVLFDQRGCGRSTPFGKTEHNGLSDLVGDIEALRTALGIERWALFGGSWGTTLALAYGIAHPERCTGFLLRGIFLARREDIDWFLWDVRRVFPEAHDRFLDAIERADGRRPRNRDQILEYAAAPLSRFDAAGVALAKAWSGFEAKLSSVGSVKPKPAPAAPVEEGSSREAEQRAVSMALLEHHYMAHELPAPDFLSRVHALQDHPCIIVHGRFDMVCPADQAVALHAAWPSSQLRMIDASGHWTFEPGIAAALHDGADALGRAIGGGR</sequence>
<dbReference type="OrthoDB" id="9796770at2"/>
<keyword evidence="9 11" id="KW-0378">Hydrolase</keyword>
<comment type="catalytic activity">
    <reaction evidence="1 11 13">
        <text>Release of N-terminal proline from a peptide.</text>
        <dbReference type="EC" id="3.4.11.5"/>
    </reaction>
</comment>
<comment type="subcellular location">
    <subcellularLocation>
        <location evidence="2 11">Cytoplasm</location>
    </subcellularLocation>
</comment>
<evidence type="ECO:0000256" key="9">
    <source>
        <dbReference type="ARBA" id="ARBA00022801"/>
    </source>
</evidence>
<evidence type="ECO:0000256" key="6">
    <source>
        <dbReference type="ARBA" id="ARBA00022438"/>
    </source>
</evidence>
<comment type="caution">
    <text evidence="16">The sequence shown here is derived from an EMBL/GenBank/DDBJ whole genome shotgun (WGS) entry which is preliminary data.</text>
</comment>
<dbReference type="InterPro" id="IPR029058">
    <property type="entry name" value="AB_hydrolase_fold"/>
</dbReference>
<accession>A0A0F5K3H5</accession>
<evidence type="ECO:0000256" key="14">
    <source>
        <dbReference type="SAM" id="MobiDB-lite"/>
    </source>
</evidence>
<dbReference type="PANTHER" id="PTHR43722">
    <property type="entry name" value="PROLINE IMINOPEPTIDASE"/>
    <property type="match status" value="1"/>
</dbReference>
<evidence type="ECO:0000256" key="13">
    <source>
        <dbReference type="RuleBase" id="RU003421"/>
    </source>
</evidence>
<evidence type="ECO:0000256" key="1">
    <source>
        <dbReference type="ARBA" id="ARBA00001585"/>
    </source>
</evidence>
<dbReference type="PRINTS" id="PR00793">
    <property type="entry name" value="PROAMNOPTASE"/>
</dbReference>
<dbReference type="InterPro" id="IPR002410">
    <property type="entry name" value="Peptidase_S33"/>
</dbReference>
<dbReference type="STRING" id="28092.WM40_05885"/>
<reference evidence="16 17" key="1">
    <citation type="submission" date="2015-03" db="EMBL/GenBank/DDBJ databases">
        <title>Draft Genome Sequence of Burkholderia andropogonis type strain ICMP2807, isolated from Sorghum bicolor.</title>
        <authorList>
            <person name="Lopes-Santos L."/>
            <person name="Castro D.B."/>
            <person name="Ottoboni L.M."/>
            <person name="Park D."/>
            <person name="Weirc B.S."/>
            <person name="Destefano S.A."/>
        </authorList>
    </citation>
    <scope>NUCLEOTIDE SEQUENCE [LARGE SCALE GENOMIC DNA]</scope>
    <source>
        <strain evidence="16 17">ICMP2807</strain>
    </source>
</reference>
<dbReference type="AlphaFoldDB" id="A0A0F5K3H5"/>
<feature type="active site" evidence="12">
    <location>
        <position position="279"/>
    </location>
</feature>
<proteinExistence type="inferred from homology"/>
<keyword evidence="8 11" id="KW-0645">Protease</keyword>
<keyword evidence="17" id="KW-1185">Reference proteome</keyword>
<dbReference type="SUPFAM" id="SSF53474">
    <property type="entry name" value="alpha/beta-Hydrolases"/>
    <property type="match status" value="1"/>
</dbReference>
<dbReference type="EC" id="3.4.11.5" evidence="4 11"/>
<dbReference type="PIRSF" id="PIRSF006431">
    <property type="entry name" value="Pept_S33"/>
    <property type="match status" value="1"/>
</dbReference>
<dbReference type="Proteomes" id="UP000033618">
    <property type="component" value="Unassembled WGS sequence"/>
</dbReference>
<organism evidence="16 17">
    <name type="scientific">Robbsia andropogonis</name>
    <dbReference type="NCBI Taxonomy" id="28092"/>
    <lineage>
        <taxon>Bacteria</taxon>
        <taxon>Pseudomonadati</taxon>
        <taxon>Pseudomonadota</taxon>
        <taxon>Betaproteobacteria</taxon>
        <taxon>Burkholderiales</taxon>
        <taxon>Burkholderiaceae</taxon>
        <taxon>Robbsia</taxon>
    </lineage>
</organism>
<feature type="domain" description="AB hydrolase-1" evidence="15">
    <location>
        <begin position="41"/>
        <end position="311"/>
    </location>
</feature>